<accession>A0ACC0ARM7</accession>
<keyword evidence="2" id="KW-1185">Reference proteome</keyword>
<sequence length="104" mass="11824">MANRATQSSNSSRHYPQTPAATVDTRSRLSRREDFGHTRTKPTRRPRKVVVNEEEQEDAEEETKGSGEECEDSNSFIHATLEQMQINQTQHSDALASIQDTLQH</sequence>
<protein>
    <submittedName>
        <fullName evidence="1">Uncharacterized protein</fullName>
    </submittedName>
</protein>
<dbReference type="EMBL" id="CM044705">
    <property type="protein sequence ID" value="KAI5663276.1"/>
    <property type="molecule type" value="Genomic_DNA"/>
</dbReference>
<gene>
    <name evidence="1" type="ORF">M9H77_22599</name>
</gene>
<name>A0ACC0ARM7_CATRO</name>
<comment type="caution">
    <text evidence="1">The sequence shown here is derived from an EMBL/GenBank/DDBJ whole genome shotgun (WGS) entry which is preliminary data.</text>
</comment>
<evidence type="ECO:0000313" key="2">
    <source>
        <dbReference type="Proteomes" id="UP001060085"/>
    </source>
</evidence>
<organism evidence="1 2">
    <name type="scientific">Catharanthus roseus</name>
    <name type="common">Madagascar periwinkle</name>
    <name type="synonym">Vinca rosea</name>
    <dbReference type="NCBI Taxonomy" id="4058"/>
    <lineage>
        <taxon>Eukaryota</taxon>
        <taxon>Viridiplantae</taxon>
        <taxon>Streptophyta</taxon>
        <taxon>Embryophyta</taxon>
        <taxon>Tracheophyta</taxon>
        <taxon>Spermatophyta</taxon>
        <taxon>Magnoliopsida</taxon>
        <taxon>eudicotyledons</taxon>
        <taxon>Gunneridae</taxon>
        <taxon>Pentapetalae</taxon>
        <taxon>asterids</taxon>
        <taxon>lamiids</taxon>
        <taxon>Gentianales</taxon>
        <taxon>Apocynaceae</taxon>
        <taxon>Rauvolfioideae</taxon>
        <taxon>Vinceae</taxon>
        <taxon>Catharanthinae</taxon>
        <taxon>Catharanthus</taxon>
    </lineage>
</organism>
<evidence type="ECO:0000313" key="1">
    <source>
        <dbReference type="EMBL" id="KAI5663276.1"/>
    </source>
</evidence>
<reference evidence="2" key="1">
    <citation type="journal article" date="2023" name="Nat. Plants">
        <title>Single-cell RNA sequencing provides a high-resolution roadmap for understanding the multicellular compartmentation of specialized metabolism.</title>
        <authorList>
            <person name="Sun S."/>
            <person name="Shen X."/>
            <person name="Li Y."/>
            <person name="Li Y."/>
            <person name="Wang S."/>
            <person name="Li R."/>
            <person name="Zhang H."/>
            <person name="Shen G."/>
            <person name="Guo B."/>
            <person name="Wei J."/>
            <person name="Xu J."/>
            <person name="St-Pierre B."/>
            <person name="Chen S."/>
            <person name="Sun C."/>
        </authorList>
    </citation>
    <scope>NUCLEOTIDE SEQUENCE [LARGE SCALE GENOMIC DNA]</scope>
</reference>
<dbReference type="Proteomes" id="UP001060085">
    <property type="component" value="Linkage Group LG05"/>
</dbReference>
<proteinExistence type="predicted"/>